<dbReference type="Gene3D" id="2.60.40.200">
    <property type="entry name" value="Superoxide dismutase, copper/zinc binding domain"/>
    <property type="match status" value="1"/>
</dbReference>
<evidence type="ECO:0000313" key="9">
    <source>
        <dbReference type="EMBL" id="KUJ22546.1"/>
    </source>
</evidence>
<dbReference type="InterPro" id="IPR036423">
    <property type="entry name" value="SOD-like_Cu/Zn_dom_sf"/>
</dbReference>
<dbReference type="RefSeq" id="XP_018076901.1">
    <property type="nucleotide sequence ID" value="XM_018206587.1"/>
</dbReference>
<gene>
    <name evidence="9" type="ORF">LY89DRAFT_303129</name>
</gene>
<comment type="similarity">
    <text evidence="3">Belongs to the Cu-Zn superoxide dismutase family.</text>
</comment>
<dbReference type="OrthoDB" id="159229at2759"/>
<evidence type="ECO:0000313" key="10">
    <source>
        <dbReference type="Proteomes" id="UP000070700"/>
    </source>
</evidence>
<evidence type="ECO:0000256" key="7">
    <source>
        <dbReference type="ARBA" id="ARBA00049204"/>
    </source>
</evidence>
<evidence type="ECO:0000256" key="2">
    <source>
        <dbReference type="ARBA" id="ARBA00004613"/>
    </source>
</evidence>
<name>A0A194XQU6_MOLSC</name>
<organism evidence="9 10">
    <name type="scientific">Mollisia scopiformis</name>
    <name type="common">Conifer needle endophyte fungus</name>
    <name type="synonym">Phialocephala scopiformis</name>
    <dbReference type="NCBI Taxonomy" id="149040"/>
    <lineage>
        <taxon>Eukaryota</taxon>
        <taxon>Fungi</taxon>
        <taxon>Dikarya</taxon>
        <taxon>Ascomycota</taxon>
        <taxon>Pezizomycotina</taxon>
        <taxon>Leotiomycetes</taxon>
        <taxon>Helotiales</taxon>
        <taxon>Mollisiaceae</taxon>
        <taxon>Mollisia</taxon>
    </lineage>
</organism>
<dbReference type="Proteomes" id="UP000070700">
    <property type="component" value="Unassembled WGS sequence"/>
</dbReference>
<evidence type="ECO:0000256" key="6">
    <source>
        <dbReference type="ARBA" id="ARBA00022862"/>
    </source>
</evidence>
<dbReference type="InParanoid" id="A0A194XQU6"/>
<dbReference type="GO" id="GO:0004784">
    <property type="term" value="F:superoxide dismutase activity"/>
    <property type="evidence" value="ECO:0007669"/>
    <property type="project" value="UniProtKB-EC"/>
</dbReference>
<keyword evidence="8" id="KW-0732">Signal</keyword>
<dbReference type="FunFam" id="2.60.40.200:FF:000007">
    <property type="entry name" value="Cell surface Cu-only superoxide dismutase 5"/>
    <property type="match status" value="1"/>
</dbReference>
<dbReference type="GO" id="GO:0005576">
    <property type="term" value="C:extracellular region"/>
    <property type="evidence" value="ECO:0007669"/>
    <property type="project" value="UniProtKB-SubCell"/>
</dbReference>
<dbReference type="SUPFAM" id="SSF49329">
    <property type="entry name" value="Cu,Zn superoxide dismutase-like"/>
    <property type="match status" value="1"/>
</dbReference>
<accession>A0A194XQU6</accession>
<comment type="subcellular location">
    <subcellularLocation>
        <location evidence="1">Cell envelope</location>
    </subcellularLocation>
    <subcellularLocation>
        <location evidence="2">Secreted</location>
    </subcellularLocation>
</comment>
<evidence type="ECO:0000256" key="1">
    <source>
        <dbReference type="ARBA" id="ARBA00004196"/>
    </source>
</evidence>
<dbReference type="GO" id="GO:0046872">
    <property type="term" value="F:metal ion binding"/>
    <property type="evidence" value="ECO:0007669"/>
    <property type="project" value="InterPro"/>
</dbReference>
<protein>
    <recommendedName>
        <fullName evidence="4">superoxide dismutase</fullName>
        <ecNumber evidence="4">1.15.1.1</ecNumber>
    </recommendedName>
</protein>
<evidence type="ECO:0000256" key="5">
    <source>
        <dbReference type="ARBA" id="ARBA00022525"/>
    </source>
</evidence>
<dbReference type="KEGG" id="psco:LY89DRAFT_303129"/>
<evidence type="ECO:0000256" key="4">
    <source>
        <dbReference type="ARBA" id="ARBA00012682"/>
    </source>
</evidence>
<dbReference type="EMBL" id="KQ947406">
    <property type="protein sequence ID" value="KUJ22546.1"/>
    <property type="molecule type" value="Genomic_DNA"/>
</dbReference>
<evidence type="ECO:0000256" key="8">
    <source>
        <dbReference type="SAM" id="SignalP"/>
    </source>
</evidence>
<reference evidence="9 10" key="1">
    <citation type="submission" date="2015-10" db="EMBL/GenBank/DDBJ databases">
        <title>Full genome of DAOMC 229536 Phialocephala scopiformis, a fungal endophyte of spruce producing the potent anti-insectan compound rugulosin.</title>
        <authorList>
            <consortium name="DOE Joint Genome Institute"/>
            <person name="Walker A.K."/>
            <person name="Frasz S.L."/>
            <person name="Seifert K.A."/>
            <person name="Miller J.D."/>
            <person name="Mondo S.J."/>
            <person name="Labutti K."/>
            <person name="Lipzen A."/>
            <person name="Dockter R."/>
            <person name="Kennedy M."/>
            <person name="Grigoriev I.V."/>
            <person name="Spatafora J.W."/>
        </authorList>
    </citation>
    <scope>NUCLEOTIDE SEQUENCE [LARGE SCALE GENOMIC DNA]</scope>
    <source>
        <strain evidence="9 10">CBS 120377</strain>
    </source>
</reference>
<evidence type="ECO:0000256" key="3">
    <source>
        <dbReference type="ARBA" id="ARBA00010457"/>
    </source>
</evidence>
<keyword evidence="5" id="KW-0964">Secreted</keyword>
<dbReference type="GeneID" id="28816313"/>
<dbReference type="EC" id="1.15.1.1" evidence="4"/>
<feature type="signal peptide" evidence="8">
    <location>
        <begin position="1"/>
        <end position="19"/>
    </location>
</feature>
<dbReference type="STRING" id="149040.A0A194XQU6"/>
<keyword evidence="10" id="KW-1185">Reference proteome</keyword>
<comment type="catalytic activity">
    <reaction evidence="7">
        <text>2 superoxide + 2 H(+) = H2O2 + O2</text>
        <dbReference type="Rhea" id="RHEA:20696"/>
        <dbReference type="ChEBI" id="CHEBI:15378"/>
        <dbReference type="ChEBI" id="CHEBI:15379"/>
        <dbReference type="ChEBI" id="CHEBI:16240"/>
        <dbReference type="ChEBI" id="CHEBI:18421"/>
        <dbReference type="EC" id="1.15.1.1"/>
    </reaction>
</comment>
<dbReference type="AlphaFoldDB" id="A0A194XQU6"/>
<proteinExistence type="inferred from homology"/>
<keyword evidence="6" id="KW-0049">Antioxidant</keyword>
<sequence>MYSSILAVSLTGLLGLVAAQNTNVNPVTGIQGNATTVENNPPGMVYTATLPTTEFFNPSDPRGNVKGSVAAVASSSGIGVDFQVSFSNLPTSGGPFLYHIHAFPVAADGNCTSTLGHLDPFIRGETPGCNSSLPQTCQVGDLSGKYGKITSDPFLATYTDDFASTLPGIGAFFGNRSITLHFANTTRLTCANFTLSSAATSSGGSSSSNSSATTSAPLTQTSAPLQVTGLGAGSSTTASLAVLFGAMTVALLL</sequence>
<feature type="chain" id="PRO_5008268547" description="superoxide dismutase" evidence="8">
    <location>
        <begin position="20"/>
        <end position="253"/>
    </location>
</feature>